<organism evidence="2 3">
    <name type="scientific">Arthroderma otae (strain ATCC MYA-4605 / CBS 113480)</name>
    <name type="common">Microsporum canis</name>
    <dbReference type="NCBI Taxonomy" id="554155"/>
    <lineage>
        <taxon>Eukaryota</taxon>
        <taxon>Fungi</taxon>
        <taxon>Dikarya</taxon>
        <taxon>Ascomycota</taxon>
        <taxon>Pezizomycotina</taxon>
        <taxon>Eurotiomycetes</taxon>
        <taxon>Eurotiomycetidae</taxon>
        <taxon>Onygenales</taxon>
        <taxon>Arthrodermataceae</taxon>
        <taxon>Microsporum</taxon>
    </lineage>
</organism>
<dbReference type="OrthoDB" id="10003767at2759"/>
<dbReference type="Proteomes" id="UP000002035">
    <property type="component" value="Unassembled WGS sequence"/>
</dbReference>
<dbReference type="Gene3D" id="3.90.1200.10">
    <property type="match status" value="1"/>
</dbReference>
<dbReference type="SUPFAM" id="SSF56112">
    <property type="entry name" value="Protein kinase-like (PK-like)"/>
    <property type="match status" value="1"/>
</dbReference>
<dbReference type="HOGENOM" id="CLU_027206_0_0_1"/>
<dbReference type="OMA" id="YAWNEEM"/>
<protein>
    <recommendedName>
        <fullName evidence="1">Aminoglycoside phosphotransferase domain-containing protein</fullName>
    </recommendedName>
</protein>
<accession>C5FRU3</accession>
<dbReference type="STRING" id="554155.C5FRU3"/>
<gene>
    <name evidence="2" type="ORF">MCYG_05415</name>
</gene>
<evidence type="ECO:0000313" key="3">
    <source>
        <dbReference type="Proteomes" id="UP000002035"/>
    </source>
</evidence>
<dbReference type="InterPro" id="IPR002575">
    <property type="entry name" value="Aminoglycoside_PTrfase"/>
</dbReference>
<reference evidence="3" key="1">
    <citation type="journal article" date="2012" name="MBio">
        <title>Comparative genome analysis of Trichophyton rubrum and related dermatophytes reveals candidate genes involved in infection.</title>
        <authorList>
            <person name="Martinez D.A."/>
            <person name="Oliver B.G."/>
            <person name="Graeser Y."/>
            <person name="Goldberg J.M."/>
            <person name="Li W."/>
            <person name="Martinez-Rossi N.M."/>
            <person name="Monod M."/>
            <person name="Shelest E."/>
            <person name="Barton R.C."/>
            <person name="Birch E."/>
            <person name="Brakhage A.A."/>
            <person name="Chen Z."/>
            <person name="Gurr S.J."/>
            <person name="Heiman D."/>
            <person name="Heitman J."/>
            <person name="Kosti I."/>
            <person name="Rossi A."/>
            <person name="Saif S."/>
            <person name="Samalova M."/>
            <person name="Saunders C.W."/>
            <person name="Shea T."/>
            <person name="Summerbell R.C."/>
            <person name="Xu J."/>
            <person name="Young S."/>
            <person name="Zeng Q."/>
            <person name="Birren B.W."/>
            <person name="Cuomo C.A."/>
            <person name="White T.C."/>
        </authorList>
    </citation>
    <scope>NUCLEOTIDE SEQUENCE [LARGE SCALE GENOMIC DNA]</scope>
    <source>
        <strain evidence="3">ATCC MYA-4605 / CBS 113480</strain>
    </source>
</reference>
<dbReference type="PANTHER" id="PTHR21310">
    <property type="entry name" value="AMINOGLYCOSIDE PHOSPHOTRANSFERASE-RELATED-RELATED"/>
    <property type="match status" value="1"/>
</dbReference>
<keyword evidence="3" id="KW-1185">Reference proteome</keyword>
<dbReference type="Gene3D" id="3.30.200.20">
    <property type="entry name" value="Phosphorylase Kinase, domain 1"/>
    <property type="match status" value="1"/>
</dbReference>
<dbReference type="RefSeq" id="XP_002845546.1">
    <property type="nucleotide sequence ID" value="XM_002845500.1"/>
</dbReference>
<dbReference type="EMBL" id="DS995705">
    <property type="protein sequence ID" value="EEQ32596.1"/>
    <property type="molecule type" value="Genomic_DNA"/>
</dbReference>
<evidence type="ECO:0000313" key="2">
    <source>
        <dbReference type="EMBL" id="EEQ32596.1"/>
    </source>
</evidence>
<proteinExistence type="predicted"/>
<dbReference type="InterPro" id="IPR051678">
    <property type="entry name" value="AGP_Transferase"/>
</dbReference>
<dbReference type="GeneID" id="9228757"/>
<evidence type="ECO:0000259" key="1">
    <source>
        <dbReference type="Pfam" id="PF01636"/>
    </source>
</evidence>
<dbReference type="eggNOG" id="ENOG502SNUF">
    <property type="taxonomic scope" value="Eukaryota"/>
</dbReference>
<dbReference type="InterPro" id="IPR011009">
    <property type="entry name" value="Kinase-like_dom_sf"/>
</dbReference>
<dbReference type="Pfam" id="PF01636">
    <property type="entry name" value="APH"/>
    <property type="match status" value="1"/>
</dbReference>
<dbReference type="AlphaFoldDB" id="C5FRU3"/>
<dbReference type="PANTHER" id="PTHR21310:SF15">
    <property type="entry name" value="AMINOGLYCOSIDE PHOSPHOTRANSFERASE DOMAIN-CONTAINING PROTEIN"/>
    <property type="match status" value="1"/>
</dbReference>
<name>C5FRU3_ARTOC</name>
<dbReference type="VEuPathDB" id="FungiDB:MCYG_05415"/>
<sequence length="457" mass="51335">MEKDEKISRPDSAQSDNAAIFSLVISALNLESLPAFCARARKASTDSVENQEALIEPINIEPPLFGSYHALFPIRFQDGLRWILKIPACGTSEHFNASASSALQSEALTMKLIRRETSVPVPDVFEFDATVGNELGVPFILMSFIQGTSLTLEDIARTMAELSSFLFPTGGALMFDMDGKPTPGPSRFVDHQAMLERLGQGDDDDIEPALYFEAGPFTDPQDFYLLSLDRTKEPEKNLHRGLRRLLQILLRWIPVPPDPKLVLTHPDLNLQNVLVSEDGSLQGLIDWDGVAAVPRFLGNEKYPSWLTRDWDPAMYAWNEEMEQGIEQDTLWEDSPGTLALHRKEYNDAMQRYLSLQGDLVESYTPASQGSSTTQKSLFVENLLIAAEDPICRFGILTKFVEKIVELAQANSLDHTSNQYGNLEIFDIANDLAEGKLEREMLDFLRRGFETLLNQRFI</sequence>
<feature type="domain" description="Aminoglycoside phosphotransferase" evidence="1">
    <location>
        <begin position="81"/>
        <end position="289"/>
    </location>
</feature>